<gene>
    <name evidence="2" type="ORF">B0T10DRAFT_501963</name>
</gene>
<dbReference type="InterPro" id="IPR022118">
    <property type="entry name" value="Peptidase_C70_AvrRpt2"/>
</dbReference>
<dbReference type="Proteomes" id="UP000777438">
    <property type="component" value="Unassembled WGS sequence"/>
</dbReference>
<feature type="compositionally biased region" description="Low complexity" evidence="1">
    <location>
        <begin position="252"/>
        <end position="267"/>
    </location>
</feature>
<organism evidence="2 3">
    <name type="scientific">Thelonectria olida</name>
    <dbReference type="NCBI Taxonomy" id="1576542"/>
    <lineage>
        <taxon>Eukaryota</taxon>
        <taxon>Fungi</taxon>
        <taxon>Dikarya</taxon>
        <taxon>Ascomycota</taxon>
        <taxon>Pezizomycotina</taxon>
        <taxon>Sordariomycetes</taxon>
        <taxon>Hypocreomycetidae</taxon>
        <taxon>Hypocreales</taxon>
        <taxon>Nectriaceae</taxon>
        <taxon>Thelonectria</taxon>
    </lineage>
</organism>
<comment type="caution">
    <text evidence="2">The sequence shown here is derived from an EMBL/GenBank/DDBJ whole genome shotgun (WGS) entry which is preliminary data.</text>
</comment>
<protein>
    <submittedName>
        <fullName evidence="2">Uncharacterized protein</fullName>
    </submittedName>
</protein>
<name>A0A9P9AGP1_9HYPO</name>
<dbReference type="Pfam" id="PF12385">
    <property type="entry name" value="Peptidase_C70"/>
    <property type="match status" value="1"/>
</dbReference>
<evidence type="ECO:0000313" key="2">
    <source>
        <dbReference type="EMBL" id="KAH6868978.1"/>
    </source>
</evidence>
<dbReference type="AlphaFoldDB" id="A0A9P9AGP1"/>
<evidence type="ECO:0000256" key="1">
    <source>
        <dbReference type="SAM" id="MobiDB-lite"/>
    </source>
</evidence>
<reference evidence="2 3" key="1">
    <citation type="journal article" date="2021" name="Nat. Commun.">
        <title>Genetic determinants of endophytism in the Arabidopsis root mycobiome.</title>
        <authorList>
            <person name="Mesny F."/>
            <person name="Miyauchi S."/>
            <person name="Thiergart T."/>
            <person name="Pickel B."/>
            <person name="Atanasova L."/>
            <person name="Karlsson M."/>
            <person name="Huettel B."/>
            <person name="Barry K.W."/>
            <person name="Haridas S."/>
            <person name="Chen C."/>
            <person name="Bauer D."/>
            <person name="Andreopoulos W."/>
            <person name="Pangilinan J."/>
            <person name="LaButti K."/>
            <person name="Riley R."/>
            <person name="Lipzen A."/>
            <person name="Clum A."/>
            <person name="Drula E."/>
            <person name="Henrissat B."/>
            <person name="Kohler A."/>
            <person name="Grigoriev I.V."/>
            <person name="Martin F.M."/>
            <person name="Hacquard S."/>
        </authorList>
    </citation>
    <scope>NUCLEOTIDE SEQUENCE [LARGE SCALE GENOMIC DNA]</scope>
    <source>
        <strain evidence="2 3">MPI-CAGE-CH-0241</strain>
    </source>
</reference>
<dbReference type="EMBL" id="JAGPYM010000083">
    <property type="protein sequence ID" value="KAH6868978.1"/>
    <property type="molecule type" value="Genomic_DNA"/>
</dbReference>
<sequence>MTLQSDLDPGKGDTSRSDCSCDALARAGRLPSSEDLLQSDQFMQDIGGGCVNLTVPNRTLREYNHTALVRHNDPDVANYTMTSFETPMPGTDKFNQVIYRLVSHGKINRRQIDLNNLVQWQDITDDRADMALYQAVTVATGHILHYRSEFRADGYSLGDLIYSLPLAPGQKKQIITIDSSHSLVGSESQTVDQSEDVAAYLSNDRTIIDDIAGNIGESLDGRSKASTSGWGGSGSASGGNGMVGGSIGISGGASQSASSAHQNSARSLSQHFSEQLKQQMQQNASSYRALNATVVTAVQENQKYNAETTVVANHNHCHSLTLTYFEVLRHFAVYQELVDVEECVFVPLLMTRFTLDNISKWADVLAPRLLPLRANTYLRPATQFKKKPAHPLLGAFDAAERVRTEWKMADYPETSYDREVIEWVEGEMTLMTDIPRPKTRYDFIMSFPMIYKTIEHKEFDTATAIKDNVIKSTPIGLFYDGDGTVTRTEQVASRAQIFDLFMQLDGNYETVPPSRCIRIVNFDPVPGNAASGTRGFDPVADFFKNDTEDWKMWQVYADILGHTGEAGVRDMLRKYFLRQLIGDWDDIFNKGIAPLIYKHFVDSLHIDVLGTIDATLINNYPGGEKLMKVTFVGSASVRRRDIHTLKLKSVSEKARGLKTSLVRFILERLRVSYSSARYHGLLYNGSVRGDILDDTGATVWTPTTAAEKRNPREEDRFLCQRLITHLNQNLEFYNRILWYSLDAQRRFLLLDGFHIETFKKNGDSDCFRSLSSVLKNTLIAVVGNTMVFPVAPGYKVNQALVVASSPSDGGDEIPPESLLDHYKSDLMPLPYRLSVPSRGVYSEALMGKCDSCEKVQPNSSQDWTKFQTDEPTAIAAVTPPVPTITNYQPTIKDFAPPLVAIQNTPALPDPAIGLRAATELLGKTGLFQDITGLSANQKNALEAFVTSQENAKAMAQGAGSSIANMASTLASQAHNTSNSSMILETIKSAQAGGLLPDGDASGLAKDLIQHQIDGGATKKAQLDERRQVLMTSATETSVAAGQNGQSMTAYATDSAGNSHFVSMGGGGSGGTIDVLAEVKGVPILSQPHNSRICWAVVATLMVSWQRGGGIVATEEALASATAGDRWVKKWRDNQGLFPLEQPDFLNDMNMTSLPPHGIPRKEYIELMKKYGPLWIGLDANDSHGFLWPHAVVLVKIEGDADESGANTWFSVIDPLVGRTRRLHFMKFIAMFEQLVEELPAGETPFLQVMHFKTPMHP</sequence>
<evidence type="ECO:0000313" key="3">
    <source>
        <dbReference type="Proteomes" id="UP000777438"/>
    </source>
</evidence>
<keyword evidence="3" id="KW-1185">Reference proteome</keyword>
<feature type="region of interest" description="Disordered" evidence="1">
    <location>
        <begin position="251"/>
        <end position="275"/>
    </location>
</feature>
<dbReference type="OrthoDB" id="5328614at2759"/>
<proteinExistence type="predicted"/>
<accession>A0A9P9AGP1</accession>